<dbReference type="SMART" id="SM00430">
    <property type="entry name" value="HOLI"/>
    <property type="match status" value="1"/>
</dbReference>
<dbReference type="CDD" id="cd07170">
    <property type="entry name" value="NR_DBD_ERR"/>
    <property type="match status" value="1"/>
</dbReference>
<dbReference type="PROSITE" id="PS00031">
    <property type="entry name" value="NUCLEAR_REC_DBD_1"/>
    <property type="match status" value="1"/>
</dbReference>
<dbReference type="InterPro" id="IPR024178">
    <property type="entry name" value="Est_rcpt/est-rel_rcp"/>
</dbReference>
<protein>
    <submittedName>
        <fullName evidence="17">Estrogen-related receptor</fullName>
    </submittedName>
</protein>
<name>A0A0U2S7G3_9CUCU</name>
<evidence type="ECO:0000256" key="14">
    <source>
        <dbReference type="SAM" id="MobiDB-lite"/>
    </source>
</evidence>
<dbReference type="FunFam" id="3.30.50.10:FF:000139">
    <property type="entry name" value="Estrogen receptor beta a variant b"/>
    <property type="match status" value="1"/>
</dbReference>
<keyword evidence="6" id="KW-0862">Zinc</keyword>
<evidence type="ECO:0000256" key="13">
    <source>
        <dbReference type="PIRNR" id="PIRNR002527"/>
    </source>
</evidence>
<evidence type="ECO:0000256" key="8">
    <source>
        <dbReference type="ARBA" id="ARBA00023121"/>
    </source>
</evidence>
<evidence type="ECO:0000256" key="12">
    <source>
        <dbReference type="ARBA" id="ARBA00023242"/>
    </source>
</evidence>
<dbReference type="InterPro" id="IPR035500">
    <property type="entry name" value="NHR-like_dom_sf"/>
</dbReference>
<evidence type="ECO:0000256" key="1">
    <source>
        <dbReference type="ARBA" id="ARBA00004123"/>
    </source>
</evidence>
<dbReference type="InterPro" id="IPR000536">
    <property type="entry name" value="Nucl_hrmn_rcpt_lig-bd"/>
</dbReference>
<organism evidence="17">
    <name type="scientific">Dastarcus helophoroides</name>
    <dbReference type="NCBI Taxonomy" id="1169899"/>
    <lineage>
        <taxon>Eukaryota</taxon>
        <taxon>Metazoa</taxon>
        <taxon>Ecdysozoa</taxon>
        <taxon>Arthropoda</taxon>
        <taxon>Hexapoda</taxon>
        <taxon>Insecta</taxon>
        <taxon>Pterygota</taxon>
        <taxon>Neoptera</taxon>
        <taxon>Endopterygota</taxon>
        <taxon>Coleoptera</taxon>
        <taxon>Polyphaga</taxon>
        <taxon>Cucujiformia</taxon>
        <taxon>Coccinelloidea</taxon>
        <taxon>Bothrideridae</taxon>
        <taxon>Dastarcus</taxon>
    </lineage>
</organism>
<dbReference type="PRINTS" id="PR00047">
    <property type="entry name" value="STROIDFINGER"/>
</dbReference>
<dbReference type="GO" id="GO:0043565">
    <property type="term" value="F:sequence-specific DNA binding"/>
    <property type="evidence" value="ECO:0007669"/>
    <property type="project" value="InterPro"/>
</dbReference>
<sequence>MMTDTGVVVTGAVSSEMPHVKKELEGMTDCSPSNSDMYSPSTTVMQETTIDYSDGKHYDNKIQSPGSPERQFCSSTTQPHTDSGIGVMEDGLKEDDVPRRLCLVCGDVASGFHYGVASCEACKAFFKRTIQGNIEYTCPAAGECEINKRRRKACQACRFRKCLRSGMLKEGVRLDRVRGGRQKYRRNPDCPYQVQVVSAQKPVLQLEDIKMLEALASCEPDCIEINTATVENGNIKQEHKTLSILSDLFDRELVSIIGWAKQIPGFTDLSLNDQMRLLQSTWAEILTLTLAYRSMPLQSLRRLKFASDFTLDENQSRDCGAFELYQACCCVVERIDNLVILKEEYYLLKALVLANSDVRLEEYHSLRKFRDTILAALTDAVGILRPSGAVQQVQQLLLCMPALRQADQIVRRFWSEVHQQDLVPMNKLFLEMLEACCR</sequence>
<keyword evidence="9" id="KW-0238">DNA-binding</keyword>
<feature type="region of interest" description="Disordered" evidence="14">
    <location>
        <begin position="63"/>
        <end position="85"/>
    </location>
</feature>
<keyword evidence="7 13" id="KW-0805">Transcription regulation</keyword>
<evidence type="ECO:0000259" key="16">
    <source>
        <dbReference type="PROSITE" id="PS51843"/>
    </source>
</evidence>
<evidence type="ECO:0000256" key="6">
    <source>
        <dbReference type="ARBA" id="ARBA00022833"/>
    </source>
</evidence>
<evidence type="ECO:0000256" key="7">
    <source>
        <dbReference type="ARBA" id="ARBA00023015"/>
    </source>
</evidence>
<dbReference type="SMART" id="SM00399">
    <property type="entry name" value="ZnF_C4"/>
    <property type="match status" value="1"/>
</dbReference>
<dbReference type="InterPro" id="IPR050200">
    <property type="entry name" value="Nuclear_hormone_rcpt_NR3"/>
</dbReference>
<keyword evidence="3" id="KW-0754">Steroid-binding</keyword>
<comment type="subcellular location">
    <subcellularLocation>
        <location evidence="1 13">Nucleus</location>
    </subcellularLocation>
</comment>
<evidence type="ECO:0000256" key="9">
    <source>
        <dbReference type="ARBA" id="ARBA00023125"/>
    </source>
</evidence>
<dbReference type="GO" id="GO:0005634">
    <property type="term" value="C:nucleus"/>
    <property type="evidence" value="ECO:0007669"/>
    <property type="project" value="UniProtKB-SubCell"/>
</dbReference>
<dbReference type="Gene3D" id="3.30.50.10">
    <property type="entry name" value="Erythroid Transcription Factor GATA-1, subunit A"/>
    <property type="match status" value="1"/>
</dbReference>
<evidence type="ECO:0000259" key="15">
    <source>
        <dbReference type="PROSITE" id="PS51030"/>
    </source>
</evidence>
<evidence type="ECO:0000256" key="10">
    <source>
        <dbReference type="ARBA" id="ARBA00023163"/>
    </source>
</evidence>
<feature type="compositionally biased region" description="Polar residues" evidence="14">
    <location>
        <begin position="63"/>
        <end position="81"/>
    </location>
</feature>
<dbReference type="Pfam" id="PF00105">
    <property type="entry name" value="zf-C4"/>
    <property type="match status" value="1"/>
</dbReference>
<dbReference type="InterPro" id="IPR001723">
    <property type="entry name" value="Nuclear_hrmn_rcpt"/>
</dbReference>
<dbReference type="Gene3D" id="1.10.565.10">
    <property type="entry name" value="Retinoid X Receptor"/>
    <property type="match status" value="1"/>
</dbReference>
<keyword evidence="10 13" id="KW-0804">Transcription</keyword>
<dbReference type="InterPro" id="IPR001628">
    <property type="entry name" value="Znf_hrmn_rcpt"/>
</dbReference>
<dbReference type="GO" id="GO:0008270">
    <property type="term" value="F:zinc ion binding"/>
    <property type="evidence" value="ECO:0007669"/>
    <property type="project" value="UniProtKB-KW"/>
</dbReference>
<evidence type="ECO:0000256" key="11">
    <source>
        <dbReference type="ARBA" id="ARBA00023170"/>
    </source>
</evidence>
<dbReference type="InterPro" id="IPR013088">
    <property type="entry name" value="Znf_NHR/GATA"/>
</dbReference>
<evidence type="ECO:0000256" key="4">
    <source>
        <dbReference type="ARBA" id="ARBA00022723"/>
    </source>
</evidence>
<dbReference type="PRINTS" id="PR00398">
    <property type="entry name" value="STRDHORMONER"/>
</dbReference>
<dbReference type="PIRSF" id="PIRSF002527">
    <property type="entry name" value="ER-like_NR"/>
    <property type="match status" value="1"/>
</dbReference>
<dbReference type="AlphaFoldDB" id="A0A0U2S7G3"/>
<dbReference type="SUPFAM" id="SSF48508">
    <property type="entry name" value="Nuclear receptor ligand-binding domain"/>
    <property type="match status" value="1"/>
</dbReference>
<proteinExistence type="evidence at transcript level"/>
<keyword evidence="12 13" id="KW-0539">Nucleus</keyword>
<keyword evidence="4" id="KW-0479">Metal-binding</keyword>
<accession>A0A0U2S7G3</accession>
<dbReference type="SUPFAM" id="SSF57716">
    <property type="entry name" value="Glucocorticoid receptor-like (DNA-binding domain)"/>
    <property type="match status" value="1"/>
</dbReference>
<dbReference type="Pfam" id="PF00104">
    <property type="entry name" value="Hormone_recep"/>
    <property type="match status" value="1"/>
</dbReference>
<dbReference type="PROSITE" id="PS51030">
    <property type="entry name" value="NUCLEAR_REC_DBD_2"/>
    <property type="match status" value="1"/>
</dbReference>
<feature type="domain" description="Nuclear receptor" evidence="15">
    <location>
        <begin position="99"/>
        <end position="174"/>
    </location>
</feature>
<dbReference type="GO" id="GO:0003707">
    <property type="term" value="F:nuclear steroid receptor activity"/>
    <property type="evidence" value="ECO:0007669"/>
    <property type="project" value="InterPro"/>
</dbReference>
<keyword evidence="8" id="KW-0446">Lipid-binding</keyword>
<evidence type="ECO:0000256" key="3">
    <source>
        <dbReference type="ARBA" id="ARBA00022665"/>
    </source>
</evidence>
<dbReference type="GO" id="GO:0005496">
    <property type="term" value="F:steroid binding"/>
    <property type="evidence" value="ECO:0007669"/>
    <property type="project" value="UniProtKB-KW"/>
</dbReference>
<keyword evidence="5" id="KW-0863">Zinc-finger</keyword>
<keyword evidence="11 13" id="KW-0675">Receptor</keyword>
<feature type="domain" description="NR LBD" evidence="16">
    <location>
        <begin position="207"/>
        <end position="436"/>
    </location>
</feature>
<comment type="similarity">
    <text evidence="2 13">Belongs to the nuclear hormone receptor family. NR3 subfamily.</text>
</comment>
<evidence type="ECO:0000313" key="17">
    <source>
        <dbReference type="EMBL" id="ALT07179.1"/>
    </source>
</evidence>
<evidence type="ECO:0000256" key="5">
    <source>
        <dbReference type="ARBA" id="ARBA00022771"/>
    </source>
</evidence>
<dbReference type="PANTHER" id="PTHR48092">
    <property type="entry name" value="KNIRPS-RELATED PROTEIN-RELATED"/>
    <property type="match status" value="1"/>
</dbReference>
<evidence type="ECO:0000256" key="2">
    <source>
        <dbReference type="ARBA" id="ARBA00005413"/>
    </source>
</evidence>
<dbReference type="EMBL" id="KU301327">
    <property type="protein sequence ID" value="ALT07179.1"/>
    <property type="molecule type" value="mRNA"/>
</dbReference>
<dbReference type="PROSITE" id="PS51843">
    <property type="entry name" value="NR_LBD"/>
    <property type="match status" value="1"/>
</dbReference>
<reference evidence="17" key="1">
    <citation type="submission" date="2015-12" db="EMBL/GenBank/DDBJ databases">
        <title>Identification, characterization and phylogenetic analysis of ERR and bHLH gene in Dastarcus helophoroides transcriptome.</title>
        <authorList>
            <person name="Zhang Z."/>
        </authorList>
    </citation>
    <scope>NUCLEOTIDE SEQUENCE</scope>
</reference>